<accession>A0ABV1SJL8</accession>
<dbReference type="SUPFAM" id="SSF46785">
    <property type="entry name" value="Winged helix' DNA-binding domain"/>
    <property type="match status" value="1"/>
</dbReference>
<dbReference type="InterPro" id="IPR036390">
    <property type="entry name" value="WH_DNA-bd_sf"/>
</dbReference>
<dbReference type="Pfam" id="PF11800">
    <property type="entry name" value="RP-C_C"/>
    <property type="match status" value="1"/>
</dbReference>
<dbReference type="NCBIfam" id="NF040974">
    <property type="entry name" value="RepABC_RepC"/>
    <property type="match status" value="1"/>
</dbReference>
<evidence type="ECO:0000313" key="3">
    <source>
        <dbReference type="EMBL" id="MER5173092.1"/>
    </source>
</evidence>
<organism evidence="3 4">
    <name type="scientific">Thioclava kandeliae</name>
    <dbReference type="NCBI Taxonomy" id="3070818"/>
    <lineage>
        <taxon>Bacteria</taxon>
        <taxon>Pseudomonadati</taxon>
        <taxon>Pseudomonadota</taxon>
        <taxon>Alphaproteobacteria</taxon>
        <taxon>Rhodobacterales</taxon>
        <taxon>Paracoccaceae</taxon>
        <taxon>Thioclava</taxon>
    </lineage>
</organism>
<dbReference type="Pfam" id="PF03428">
    <property type="entry name" value="RP-C"/>
    <property type="match status" value="1"/>
</dbReference>
<dbReference type="InterPro" id="IPR021760">
    <property type="entry name" value="RepC_C"/>
</dbReference>
<dbReference type="CDD" id="cd00090">
    <property type="entry name" value="HTH_ARSR"/>
    <property type="match status" value="1"/>
</dbReference>
<dbReference type="InterPro" id="IPR036388">
    <property type="entry name" value="WH-like_DNA-bd_sf"/>
</dbReference>
<gene>
    <name evidence="3" type="primary">repC</name>
    <name evidence="3" type="ORF">VSX56_15065</name>
</gene>
<dbReference type="InterPro" id="IPR005090">
    <property type="entry name" value="RepC_N"/>
</dbReference>
<feature type="domain" description="Plasmid replication protein C N-terminal" evidence="1">
    <location>
        <begin position="21"/>
        <end position="180"/>
    </location>
</feature>
<reference evidence="3 4" key="1">
    <citation type="submission" date="2024-06" db="EMBL/GenBank/DDBJ databases">
        <title>Thioclava kandeliae sp. nov. from a rhizosphere soil sample of Kandelia candel in a mangrove.</title>
        <authorList>
            <person name="Mu T."/>
        </authorList>
    </citation>
    <scope>NUCLEOTIDE SEQUENCE [LARGE SCALE GENOMIC DNA]</scope>
    <source>
        <strain evidence="3 4">CPCC 100088</strain>
    </source>
</reference>
<keyword evidence="4" id="KW-1185">Reference proteome</keyword>
<dbReference type="RefSeq" id="WP_350938333.1">
    <property type="nucleotide sequence ID" value="NZ_JAYWLC010000014.1"/>
</dbReference>
<dbReference type="InterPro" id="IPR047611">
    <property type="entry name" value="RepABC_RepC"/>
</dbReference>
<feature type="domain" description="Plasmid replication protein C C-terminal" evidence="2">
    <location>
        <begin position="277"/>
        <end position="366"/>
    </location>
</feature>
<proteinExistence type="predicted"/>
<sequence length="381" mass="42455">MQHISITPFGRGLRASDVTAARMVSHALPEISADKWQLFKQLTAARETYGLKPAALAVLNALLTFHPHRTLAEGDTTIVFPANRSLIERCNGMSESTLRRHLNTLVNAGLILRHDSPNGKRYARRSGEQIYMAFGFDLRPLILREGEIADAAAAAHTAQQRRKALHDAISLLLRDASALLHLSPMKQTQTEEINKIWREKRRKLTAAALEELYHAANTIVSALKSFIPNEESEELTGNASQNDCHSEIKNKLIKDSDATEKTEQTIKKRPAPAELDLQNVLNVCSDASDYCETPMQSWQDAITLSHYLAPMMGITQETLHHAQNTMGREAAASTVLALLQRSSEIRNPGGYLRRLTHQAETFSYNPAGLLRMLQKRQLQAA</sequence>
<evidence type="ECO:0000259" key="2">
    <source>
        <dbReference type="Pfam" id="PF11800"/>
    </source>
</evidence>
<dbReference type="Gene3D" id="1.10.10.10">
    <property type="entry name" value="Winged helix-like DNA-binding domain superfamily/Winged helix DNA-binding domain"/>
    <property type="match status" value="1"/>
</dbReference>
<evidence type="ECO:0000259" key="1">
    <source>
        <dbReference type="Pfam" id="PF03428"/>
    </source>
</evidence>
<dbReference type="EMBL" id="JAYWLC010000014">
    <property type="protein sequence ID" value="MER5173092.1"/>
    <property type="molecule type" value="Genomic_DNA"/>
</dbReference>
<dbReference type="InterPro" id="IPR011991">
    <property type="entry name" value="ArsR-like_HTH"/>
</dbReference>
<evidence type="ECO:0000313" key="4">
    <source>
        <dbReference type="Proteomes" id="UP001438953"/>
    </source>
</evidence>
<protein>
    <submittedName>
        <fullName evidence="3">Plasmid replication protein RepC</fullName>
    </submittedName>
</protein>
<name>A0ABV1SJL8_9RHOB</name>
<dbReference type="Proteomes" id="UP001438953">
    <property type="component" value="Unassembled WGS sequence"/>
</dbReference>
<comment type="caution">
    <text evidence="3">The sequence shown here is derived from an EMBL/GenBank/DDBJ whole genome shotgun (WGS) entry which is preliminary data.</text>
</comment>